<sequence>MEISSIPDGGEVELIKCDSCGFTEECTIAYISRIRERYCGMWICGLCIEAVKDEVLRSSERVASTEEALKRHIDICKNFQSASPPLSSSEHPIFAMGKLMRKSLDSPRSLRSIPSSPLREVNRSSLSRSGSCFSTLS</sequence>
<accession>A0ABD3ANF9</accession>
<evidence type="ECO:0000313" key="1">
    <source>
        <dbReference type="EMBL" id="KAL3532705.1"/>
    </source>
</evidence>
<keyword evidence="2" id="KW-1185">Reference proteome</keyword>
<dbReference type="PANTHER" id="PTHR33108">
    <property type="entry name" value="OS01G0745000 PROTEIN"/>
    <property type="match status" value="1"/>
</dbReference>
<evidence type="ECO:0000313" key="2">
    <source>
        <dbReference type="Proteomes" id="UP001630127"/>
    </source>
</evidence>
<dbReference type="EMBL" id="JBJUIK010000003">
    <property type="protein sequence ID" value="KAL3532705.1"/>
    <property type="molecule type" value="Genomic_DNA"/>
</dbReference>
<proteinExistence type="predicted"/>
<organism evidence="1 2">
    <name type="scientific">Cinchona calisaya</name>
    <dbReference type="NCBI Taxonomy" id="153742"/>
    <lineage>
        <taxon>Eukaryota</taxon>
        <taxon>Viridiplantae</taxon>
        <taxon>Streptophyta</taxon>
        <taxon>Embryophyta</taxon>
        <taxon>Tracheophyta</taxon>
        <taxon>Spermatophyta</taxon>
        <taxon>Magnoliopsida</taxon>
        <taxon>eudicotyledons</taxon>
        <taxon>Gunneridae</taxon>
        <taxon>Pentapetalae</taxon>
        <taxon>asterids</taxon>
        <taxon>lamiids</taxon>
        <taxon>Gentianales</taxon>
        <taxon>Rubiaceae</taxon>
        <taxon>Cinchonoideae</taxon>
        <taxon>Cinchoneae</taxon>
        <taxon>Cinchona</taxon>
    </lineage>
</organism>
<dbReference type="InterPro" id="IPR012876">
    <property type="entry name" value="DUF1677_pln"/>
</dbReference>
<dbReference type="AlphaFoldDB" id="A0ABD3ANF9"/>
<reference evidence="1 2" key="1">
    <citation type="submission" date="2024-11" db="EMBL/GenBank/DDBJ databases">
        <title>A near-complete genome assembly of Cinchona calisaya.</title>
        <authorList>
            <person name="Lian D.C."/>
            <person name="Zhao X.W."/>
            <person name="Wei L."/>
        </authorList>
    </citation>
    <scope>NUCLEOTIDE SEQUENCE [LARGE SCALE GENOMIC DNA]</scope>
    <source>
        <tissue evidence="1">Nenye</tissue>
    </source>
</reference>
<comment type="caution">
    <text evidence="1">The sequence shown here is derived from an EMBL/GenBank/DDBJ whole genome shotgun (WGS) entry which is preliminary data.</text>
</comment>
<protein>
    <submittedName>
        <fullName evidence="1">Uncharacterized protein</fullName>
    </submittedName>
</protein>
<dbReference type="Proteomes" id="UP001630127">
    <property type="component" value="Unassembled WGS sequence"/>
</dbReference>
<gene>
    <name evidence="1" type="ORF">ACH5RR_006226</name>
</gene>
<name>A0ABD3ANF9_9GENT</name>
<dbReference type="Pfam" id="PF07911">
    <property type="entry name" value="DUF1677"/>
    <property type="match status" value="1"/>
</dbReference>
<dbReference type="PANTHER" id="PTHR33108:SF3">
    <property type="entry name" value="DUF1677 FAMILY PROTEIN"/>
    <property type="match status" value="1"/>
</dbReference>